<dbReference type="Gene3D" id="3.30.70.1660">
    <property type="match status" value="2"/>
</dbReference>
<dbReference type="InterPro" id="IPR005139">
    <property type="entry name" value="PCRF"/>
</dbReference>
<dbReference type="Pfam" id="PF00472">
    <property type="entry name" value="RF-1"/>
    <property type="match status" value="1"/>
</dbReference>
<dbReference type="AlphaFoldDB" id="A0A9R0DDE5"/>
<protein>
    <submittedName>
        <fullName evidence="6">Peptide chain release factor 1-like</fullName>
    </submittedName>
</protein>
<comment type="similarity">
    <text evidence="1">Belongs to the prokaryotic/mitochondrial release factor family.</text>
</comment>
<evidence type="ECO:0000256" key="2">
    <source>
        <dbReference type="ARBA" id="ARBA00022481"/>
    </source>
</evidence>
<dbReference type="RefSeq" id="XP_035448836.1">
    <property type="nucleotide sequence ID" value="XM_035592943.2"/>
</dbReference>
<name>A0A9R0DDE5_SPOFR</name>
<dbReference type="PANTHER" id="PTHR43804">
    <property type="entry name" value="LD18447P"/>
    <property type="match status" value="1"/>
</dbReference>
<proteinExistence type="inferred from homology"/>
<reference evidence="6" key="1">
    <citation type="submission" date="2025-08" db="UniProtKB">
        <authorList>
            <consortium name="RefSeq"/>
        </authorList>
    </citation>
    <scope>IDENTIFICATION</scope>
    <source>
        <tissue evidence="6">Whole larval tissue</tissue>
    </source>
</reference>
<keyword evidence="3" id="KW-0648">Protein biosynthesis</keyword>
<gene>
    <name evidence="6" type="primary">LOC118275083</name>
</gene>
<dbReference type="Gene3D" id="3.30.160.20">
    <property type="match status" value="1"/>
</dbReference>
<dbReference type="Proteomes" id="UP000829999">
    <property type="component" value="Chromosome 15"/>
</dbReference>
<feature type="domain" description="Peptide chain release factor" evidence="4">
    <location>
        <begin position="95"/>
        <end position="209"/>
    </location>
</feature>
<keyword evidence="2" id="KW-0488">Methylation</keyword>
<dbReference type="PANTHER" id="PTHR43804:SF7">
    <property type="entry name" value="LD18447P"/>
    <property type="match status" value="1"/>
</dbReference>
<dbReference type="SUPFAM" id="SSF75620">
    <property type="entry name" value="Release factor"/>
    <property type="match status" value="1"/>
</dbReference>
<dbReference type="GO" id="GO:0005737">
    <property type="term" value="C:cytoplasm"/>
    <property type="evidence" value="ECO:0007669"/>
    <property type="project" value="UniProtKB-ARBA"/>
</dbReference>
<evidence type="ECO:0000313" key="5">
    <source>
        <dbReference type="Proteomes" id="UP000829999"/>
    </source>
</evidence>
<dbReference type="Pfam" id="PF03462">
    <property type="entry name" value="PCRF"/>
    <property type="match status" value="1"/>
</dbReference>
<dbReference type="InterPro" id="IPR045853">
    <property type="entry name" value="Pep_chain_release_fac_I_sf"/>
</dbReference>
<evidence type="ECO:0000259" key="4">
    <source>
        <dbReference type="SMART" id="SM00937"/>
    </source>
</evidence>
<sequence>MSSFGRSVFLRQMISIVKHNLIKKSSSRASFDLSEPVIKAYFKRIMFEHEDLYMKMQRTPEESRRYFEIKPIVNILQHRISLLENIATLKQLIKNKYSQTEDDAEIKKMMKEESKIYEKRMDDLDRELQRTLLDPKLTEGIVLLEVKADSGGEEAMNFAKKLFKMYRTYANYRDWETSVVSYEKSNEEGIIKASMFIEGLGAFEFMKLEAGIHCAKKASATKGDGQNIETSTAVVTVLPKPTEDQLSIPETDIIKEKLPNDSAVRITHIPTGLVAECQENKSKTKNKHVAIQKLRTLLLEKQDQTRNSESKISVANGGQEVRTYDYIQDQVIEHRKGGGTVQNLQRFMHGSEKLEQVQENLLKEQTCSTLMEEINQYATESVKN</sequence>
<evidence type="ECO:0000256" key="3">
    <source>
        <dbReference type="ARBA" id="ARBA00022917"/>
    </source>
</evidence>
<accession>A0A9R0DDE5</accession>
<dbReference type="OrthoDB" id="2019491at2759"/>
<organism evidence="5 6">
    <name type="scientific">Spodoptera frugiperda</name>
    <name type="common">Fall armyworm</name>
    <dbReference type="NCBI Taxonomy" id="7108"/>
    <lineage>
        <taxon>Eukaryota</taxon>
        <taxon>Metazoa</taxon>
        <taxon>Ecdysozoa</taxon>
        <taxon>Arthropoda</taxon>
        <taxon>Hexapoda</taxon>
        <taxon>Insecta</taxon>
        <taxon>Pterygota</taxon>
        <taxon>Neoptera</taxon>
        <taxon>Endopterygota</taxon>
        <taxon>Lepidoptera</taxon>
        <taxon>Glossata</taxon>
        <taxon>Ditrysia</taxon>
        <taxon>Noctuoidea</taxon>
        <taxon>Noctuidae</taxon>
        <taxon>Amphipyrinae</taxon>
        <taxon>Spodoptera</taxon>
    </lineage>
</organism>
<dbReference type="InterPro" id="IPR050057">
    <property type="entry name" value="Prokaryotic/Mito_RF"/>
</dbReference>
<dbReference type="Gene3D" id="6.10.140.1950">
    <property type="match status" value="1"/>
</dbReference>
<keyword evidence="5" id="KW-1185">Reference proteome</keyword>
<evidence type="ECO:0000313" key="6">
    <source>
        <dbReference type="RefSeq" id="XP_035448836.1"/>
    </source>
</evidence>
<dbReference type="InterPro" id="IPR000352">
    <property type="entry name" value="Pep_chain_release_fac_I"/>
</dbReference>
<dbReference type="GO" id="GO:0003747">
    <property type="term" value="F:translation release factor activity"/>
    <property type="evidence" value="ECO:0007669"/>
    <property type="project" value="InterPro"/>
</dbReference>
<dbReference type="GeneID" id="118275083"/>
<dbReference type="SMART" id="SM00937">
    <property type="entry name" value="PCRF"/>
    <property type="match status" value="1"/>
</dbReference>
<evidence type="ECO:0000256" key="1">
    <source>
        <dbReference type="ARBA" id="ARBA00010835"/>
    </source>
</evidence>